<keyword evidence="3" id="KW-1185">Reference proteome</keyword>
<proteinExistence type="predicted"/>
<dbReference type="PANTHER" id="PTHR30336:SF20">
    <property type="entry name" value="DUF218 DOMAIN-CONTAINING PROTEIN"/>
    <property type="match status" value="1"/>
</dbReference>
<dbReference type="InterPro" id="IPR014729">
    <property type="entry name" value="Rossmann-like_a/b/a_fold"/>
</dbReference>
<dbReference type="Proteomes" id="UP000294911">
    <property type="component" value="Unassembled WGS sequence"/>
</dbReference>
<dbReference type="GO" id="GO:0005886">
    <property type="term" value="C:plasma membrane"/>
    <property type="evidence" value="ECO:0007669"/>
    <property type="project" value="TreeGrafter"/>
</dbReference>
<sequence>MIMPVVTDAVLADAQVLWDFHRIDDPLQPVDIAIGLGSHDPGVPVYAAELYHQGLFPLIVFTGANAPTTIDTFPRGEAVHYREIAIEHGVPASAILLETRATHTGENIDFTCALLDEHGITVHSALLLSRPYQQRRARSTAIARWPDIDLSCSAAHTPMTEYLAKIGTERVINMLVGDTQRLTHYAHTDEHIPTHVQRAYQRLITAGYTTRLLRSS</sequence>
<dbReference type="CDD" id="cd06259">
    <property type="entry name" value="YdcF-like"/>
    <property type="match status" value="1"/>
</dbReference>
<dbReference type="OrthoDB" id="2216870at2"/>
<evidence type="ECO:0000313" key="3">
    <source>
        <dbReference type="Proteomes" id="UP000294911"/>
    </source>
</evidence>
<organism evidence="2 3">
    <name type="scientific">Tamaricihabitans halophyticus</name>
    <dbReference type="NCBI Taxonomy" id="1262583"/>
    <lineage>
        <taxon>Bacteria</taxon>
        <taxon>Bacillati</taxon>
        <taxon>Actinomycetota</taxon>
        <taxon>Actinomycetes</taxon>
        <taxon>Pseudonocardiales</taxon>
        <taxon>Pseudonocardiaceae</taxon>
        <taxon>Tamaricihabitans</taxon>
    </lineage>
</organism>
<dbReference type="EMBL" id="SLXQ01000001">
    <property type="protein sequence ID" value="TCP57287.1"/>
    <property type="molecule type" value="Genomic_DNA"/>
</dbReference>
<name>A0A4R2R5I1_9PSEU</name>
<dbReference type="InterPro" id="IPR003848">
    <property type="entry name" value="DUF218"/>
</dbReference>
<evidence type="ECO:0000313" key="2">
    <source>
        <dbReference type="EMBL" id="TCP57287.1"/>
    </source>
</evidence>
<evidence type="ECO:0000259" key="1">
    <source>
        <dbReference type="Pfam" id="PF02698"/>
    </source>
</evidence>
<protein>
    <submittedName>
        <fullName evidence="2">DUF218 domain-containing protein</fullName>
    </submittedName>
</protein>
<dbReference type="PANTHER" id="PTHR30336">
    <property type="entry name" value="INNER MEMBRANE PROTEIN, PROBABLE PERMEASE"/>
    <property type="match status" value="1"/>
</dbReference>
<gene>
    <name evidence="2" type="ORF">EV191_1011241</name>
</gene>
<dbReference type="AlphaFoldDB" id="A0A4R2R5I1"/>
<accession>A0A4R2R5I1</accession>
<dbReference type="Pfam" id="PF02698">
    <property type="entry name" value="DUF218"/>
    <property type="match status" value="1"/>
</dbReference>
<dbReference type="Gene3D" id="3.40.50.620">
    <property type="entry name" value="HUPs"/>
    <property type="match status" value="1"/>
</dbReference>
<feature type="domain" description="DUF218" evidence="1">
    <location>
        <begin position="45"/>
        <end position="144"/>
    </location>
</feature>
<reference evidence="2 3" key="1">
    <citation type="submission" date="2019-03" db="EMBL/GenBank/DDBJ databases">
        <title>Genomic Encyclopedia of Type Strains, Phase IV (KMG-IV): sequencing the most valuable type-strain genomes for metagenomic binning, comparative biology and taxonomic classification.</title>
        <authorList>
            <person name="Goeker M."/>
        </authorList>
    </citation>
    <scope>NUCLEOTIDE SEQUENCE [LARGE SCALE GENOMIC DNA]</scope>
    <source>
        <strain evidence="2 3">DSM 45765</strain>
    </source>
</reference>
<dbReference type="InterPro" id="IPR051599">
    <property type="entry name" value="Cell_Envelope_Assoc"/>
</dbReference>
<comment type="caution">
    <text evidence="2">The sequence shown here is derived from an EMBL/GenBank/DDBJ whole genome shotgun (WGS) entry which is preliminary data.</text>
</comment>